<evidence type="ECO:0000256" key="8">
    <source>
        <dbReference type="ARBA" id="ARBA00022490"/>
    </source>
</evidence>
<comment type="catalytic activity">
    <reaction evidence="1 15">
        <text>1-(5-phospho-beta-D-ribosyl)-5'-AMP + H2O = 1-(5-phospho-beta-D-ribosyl)-5-[(5-phospho-beta-D-ribosylamino)methylideneamino]imidazole-4-carboxamide</text>
        <dbReference type="Rhea" id="RHEA:20049"/>
        <dbReference type="ChEBI" id="CHEBI:15377"/>
        <dbReference type="ChEBI" id="CHEBI:58435"/>
        <dbReference type="ChEBI" id="CHEBI:59457"/>
        <dbReference type="EC" id="3.5.4.19"/>
    </reaction>
</comment>
<feature type="domain" description="Phosphoribosyl-AMP cyclohydrolase" evidence="16">
    <location>
        <begin position="29"/>
        <end position="102"/>
    </location>
</feature>
<sequence>MIDIEELKFDEKGLIPAIVQDYNTKQVLMLAYMNEESLKLSLEKGETYFFSRSRKEIWHKGETSGNTQKIKNIFYDCDGDALLIEVEPKGPACHTGNVSCFYRSFLGEVENYDMEILKMLYERVKDRKTNPAEGSYTNYLFEKGIDKILKKIGEETTEVVIASKNDSKEEIVYEVSDLLYHLIVLLVDKGIKLEDVYGELGRRYYKPKEFKEEHKERKK</sequence>
<evidence type="ECO:0000256" key="1">
    <source>
        <dbReference type="ARBA" id="ARBA00000024"/>
    </source>
</evidence>
<evidence type="ECO:0000259" key="16">
    <source>
        <dbReference type="Pfam" id="PF01502"/>
    </source>
</evidence>
<comment type="similarity">
    <text evidence="6 15">In the C-terminal section; belongs to the PRA-PH family.</text>
</comment>
<dbReference type="EMBL" id="FNBS01000002">
    <property type="protein sequence ID" value="SDF04203.1"/>
    <property type="molecule type" value="Genomic_DNA"/>
</dbReference>
<evidence type="ECO:0000256" key="10">
    <source>
        <dbReference type="ARBA" id="ARBA00022741"/>
    </source>
</evidence>
<dbReference type="RefSeq" id="WP_004400582.1">
    <property type="nucleotide sequence ID" value="NZ_FNBS01000002.1"/>
</dbReference>
<dbReference type="InterPro" id="IPR008179">
    <property type="entry name" value="HisE"/>
</dbReference>
<evidence type="ECO:0000256" key="12">
    <source>
        <dbReference type="ARBA" id="ARBA00022840"/>
    </source>
</evidence>
<dbReference type="EC" id="3.5.4.19" evidence="15"/>
<dbReference type="UniPathway" id="UPA00031">
    <property type="reaction ID" value="UER00007"/>
</dbReference>
<dbReference type="HAMAP" id="MF_01019">
    <property type="entry name" value="HisIE"/>
    <property type="match status" value="1"/>
</dbReference>
<dbReference type="PANTHER" id="PTHR42945:SF9">
    <property type="entry name" value="HISTIDINE BIOSYNTHESIS BIFUNCTIONAL PROTEIN HISIE"/>
    <property type="match status" value="1"/>
</dbReference>
<dbReference type="InterPro" id="IPR021130">
    <property type="entry name" value="PRib-ATP_PPHydrolase-like"/>
</dbReference>
<protein>
    <recommendedName>
        <fullName evidence="15">Histidine biosynthesis bifunctional protein HisIE</fullName>
    </recommendedName>
    <domain>
        <recommendedName>
            <fullName evidence="15">Phosphoribosyl-AMP cyclohydrolase</fullName>
            <shortName evidence="15">PRA-CH</shortName>
            <ecNumber evidence="15">3.5.4.19</ecNumber>
        </recommendedName>
    </domain>
    <domain>
        <recommendedName>
            <fullName evidence="15">Phosphoribosyl-ATP pyrophosphatase</fullName>
            <shortName evidence="15">PRA-PH</shortName>
            <ecNumber evidence="15">3.6.1.31</ecNumber>
        </recommendedName>
    </domain>
</protein>
<name>A0A1G7HV43_THETY</name>
<dbReference type="FunFam" id="1.10.287.1080:FF:000002">
    <property type="entry name" value="Histidine biosynthesis bifunctional protein HisIE"/>
    <property type="match status" value="1"/>
</dbReference>
<evidence type="ECO:0000256" key="13">
    <source>
        <dbReference type="ARBA" id="ARBA00023102"/>
    </source>
</evidence>
<comment type="subcellular location">
    <subcellularLocation>
        <location evidence="3 15">Cytoplasm</location>
    </subcellularLocation>
</comment>
<dbReference type="FunFam" id="3.10.20.810:FF:000001">
    <property type="entry name" value="Histidine biosynthesis bifunctional protein HisIE"/>
    <property type="match status" value="1"/>
</dbReference>
<comment type="pathway">
    <text evidence="5 15">Amino-acid biosynthesis; L-histidine biosynthesis; L-histidine from 5-phospho-alpha-D-ribose 1-diphosphate: step 2/9.</text>
</comment>
<dbReference type="Gene3D" id="3.10.20.810">
    <property type="entry name" value="Phosphoribosyl-AMP cyclohydrolase"/>
    <property type="match status" value="1"/>
</dbReference>
<dbReference type="NCBIfam" id="TIGR03188">
    <property type="entry name" value="histidine_hisI"/>
    <property type="match status" value="1"/>
</dbReference>
<comment type="catalytic activity">
    <reaction evidence="2 15">
        <text>1-(5-phospho-beta-D-ribosyl)-ATP + H2O = 1-(5-phospho-beta-D-ribosyl)-5'-AMP + diphosphate + H(+)</text>
        <dbReference type="Rhea" id="RHEA:22828"/>
        <dbReference type="ChEBI" id="CHEBI:15377"/>
        <dbReference type="ChEBI" id="CHEBI:15378"/>
        <dbReference type="ChEBI" id="CHEBI:33019"/>
        <dbReference type="ChEBI" id="CHEBI:59457"/>
        <dbReference type="ChEBI" id="CHEBI:73183"/>
        <dbReference type="EC" id="3.6.1.31"/>
    </reaction>
</comment>
<organism evidence="17 18">
    <name type="scientific">Thermoanaerobacter thermohydrosulfuricus</name>
    <name type="common">Clostridium thermohydrosulfuricum</name>
    <dbReference type="NCBI Taxonomy" id="1516"/>
    <lineage>
        <taxon>Bacteria</taxon>
        <taxon>Bacillati</taxon>
        <taxon>Bacillota</taxon>
        <taxon>Clostridia</taxon>
        <taxon>Thermoanaerobacterales</taxon>
        <taxon>Thermoanaerobacteraceae</taxon>
        <taxon>Thermoanaerobacter</taxon>
    </lineage>
</organism>
<proteinExistence type="inferred from homology"/>
<keyword evidence="9 15" id="KW-0028">Amino-acid biosynthesis</keyword>
<dbReference type="InterPro" id="IPR038019">
    <property type="entry name" value="PRib_AMP_CycHydrolase_sf"/>
</dbReference>
<dbReference type="HAMAP" id="MF_01020">
    <property type="entry name" value="HisE"/>
    <property type="match status" value="1"/>
</dbReference>
<dbReference type="PANTHER" id="PTHR42945">
    <property type="entry name" value="HISTIDINE BIOSYNTHESIS BIFUNCTIONAL PROTEIN"/>
    <property type="match status" value="1"/>
</dbReference>
<dbReference type="NCBIfam" id="NF002747">
    <property type="entry name" value="PRK02759.1"/>
    <property type="match status" value="1"/>
</dbReference>
<dbReference type="NCBIfam" id="NF001611">
    <property type="entry name" value="PRK00400.1-3"/>
    <property type="match status" value="1"/>
</dbReference>
<dbReference type="Pfam" id="PF01502">
    <property type="entry name" value="PRA-CH"/>
    <property type="match status" value="1"/>
</dbReference>
<comment type="similarity">
    <text evidence="7 15">In the N-terminal section; belongs to the PRA-CH family.</text>
</comment>
<dbReference type="Pfam" id="PF01503">
    <property type="entry name" value="PRA-PH"/>
    <property type="match status" value="1"/>
</dbReference>
<dbReference type="GO" id="GO:0004636">
    <property type="term" value="F:phosphoribosyl-ATP diphosphatase activity"/>
    <property type="evidence" value="ECO:0007669"/>
    <property type="project" value="UniProtKB-UniRule"/>
</dbReference>
<dbReference type="InterPro" id="IPR002496">
    <property type="entry name" value="PRib_AMP_CycHydrolase_dom"/>
</dbReference>
<evidence type="ECO:0000256" key="9">
    <source>
        <dbReference type="ARBA" id="ARBA00022605"/>
    </source>
</evidence>
<dbReference type="AlphaFoldDB" id="A0A1G7HV43"/>
<keyword evidence="14 15" id="KW-0511">Multifunctional enzyme</keyword>
<evidence type="ECO:0000256" key="3">
    <source>
        <dbReference type="ARBA" id="ARBA00004496"/>
    </source>
</evidence>
<dbReference type="HAMAP" id="MF_01021">
    <property type="entry name" value="HisI"/>
    <property type="match status" value="1"/>
</dbReference>
<dbReference type="CDD" id="cd11534">
    <property type="entry name" value="NTP-PPase_HisIE_like"/>
    <property type="match status" value="1"/>
</dbReference>
<dbReference type="GO" id="GO:0005737">
    <property type="term" value="C:cytoplasm"/>
    <property type="evidence" value="ECO:0007669"/>
    <property type="project" value="UniProtKB-SubCell"/>
</dbReference>
<evidence type="ECO:0000256" key="15">
    <source>
        <dbReference type="HAMAP-Rule" id="MF_01019"/>
    </source>
</evidence>
<keyword evidence="11 15" id="KW-0378">Hydrolase</keyword>
<evidence type="ECO:0000256" key="14">
    <source>
        <dbReference type="ARBA" id="ARBA00023268"/>
    </source>
</evidence>
<dbReference type="GO" id="GO:0005524">
    <property type="term" value="F:ATP binding"/>
    <property type="evidence" value="ECO:0007669"/>
    <property type="project" value="UniProtKB-KW"/>
</dbReference>
<keyword evidence="10 15" id="KW-0547">Nucleotide-binding</keyword>
<dbReference type="GO" id="GO:0004635">
    <property type="term" value="F:phosphoribosyl-AMP cyclohydrolase activity"/>
    <property type="evidence" value="ECO:0007669"/>
    <property type="project" value="UniProtKB-UniRule"/>
</dbReference>
<dbReference type="Gene3D" id="1.10.287.1080">
    <property type="entry name" value="MazG-like"/>
    <property type="match status" value="1"/>
</dbReference>
<gene>
    <name evidence="15" type="primary">hisI</name>
    <name evidence="15" type="synonym">hisIE</name>
    <name evidence="17" type="ORF">SAMN04244560_00161</name>
</gene>
<dbReference type="InterPro" id="IPR026660">
    <property type="entry name" value="PRA-CH"/>
</dbReference>
<evidence type="ECO:0000256" key="4">
    <source>
        <dbReference type="ARBA" id="ARBA00005169"/>
    </source>
</evidence>
<comment type="pathway">
    <text evidence="4 15">Amino-acid biosynthesis; L-histidine biosynthesis; L-histidine from 5-phospho-alpha-D-ribose 1-diphosphate: step 3/9.</text>
</comment>
<evidence type="ECO:0000256" key="5">
    <source>
        <dbReference type="ARBA" id="ARBA00005204"/>
    </source>
</evidence>
<evidence type="ECO:0000313" key="17">
    <source>
        <dbReference type="EMBL" id="SDF04203.1"/>
    </source>
</evidence>
<keyword evidence="13 15" id="KW-0368">Histidine biosynthesis</keyword>
<feature type="region of interest" description="Phosphoribosyl-ATP pyrophosphohydrolase" evidence="15">
    <location>
        <begin position="117"/>
        <end position="219"/>
    </location>
</feature>
<dbReference type="Proteomes" id="UP000183404">
    <property type="component" value="Unassembled WGS sequence"/>
</dbReference>
<dbReference type="SUPFAM" id="SSF141734">
    <property type="entry name" value="HisI-like"/>
    <property type="match status" value="1"/>
</dbReference>
<dbReference type="InterPro" id="IPR023019">
    <property type="entry name" value="His_synth_HisIE"/>
</dbReference>
<feature type="region of interest" description="Phosphoribosyl-AMP cyclohydrolase" evidence="15">
    <location>
        <begin position="1"/>
        <end position="116"/>
    </location>
</feature>
<evidence type="ECO:0000256" key="11">
    <source>
        <dbReference type="ARBA" id="ARBA00022801"/>
    </source>
</evidence>
<evidence type="ECO:0000313" key="18">
    <source>
        <dbReference type="Proteomes" id="UP000183404"/>
    </source>
</evidence>
<evidence type="ECO:0000256" key="6">
    <source>
        <dbReference type="ARBA" id="ARBA00007731"/>
    </source>
</evidence>
<keyword evidence="12 15" id="KW-0067">ATP-binding</keyword>
<evidence type="ECO:0000256" key="7">
    <source>
        <dbReference type="ARBA" id="ARBA00008299"/>
    </source>
</evidence>
<dbReference type="GO" id="GO:0000105">
    <property type="term" value="P:L-histidine biosynthetic process"/>
    <property type="evidence" value="ECO:0007669"/>
    <property type="project" value="UniProtKB-UniRule"/>
</dbReference>
<keyword evidence="8 15" id="KW-0963">Cytoplasm</keyword>
<evidence type="ECO:0000256" key="2">
    <source>
        <dbReference type="ARBA" id="ARBA00001460"/>
    </source>
</evidence>
<accession>A0A1G7HV43</accession>
<dbReference type="SUPFAM" id="SSF101386">
    <property type="entry name" value="all-alpha NTP pyrophosphatases"/>
    <property type="match status" value="1"/>
</dbReference>
<reference evidence="17 18" key="1">
    <citation type="submission" date="2016-10" db="EMBL/GenBank/DDBJ databases">
        <authorList>
            <person name="de Groot N.N."/>
        </authorList>
    </citation>
    <scope>NUCLEOTIDE SEQUENCE [LARGE SCALE GENOMIC DNA]</scope>
    <source>
        <strain evidence="17 18">DSM 569</strain>
    </source>
</reference>
<dbReference type="EC" id="3.6.1.31" evidence="15"/>
<dbReference type="NCBIfam" id="NF000768">
    <property type="entry name" value="PRK00051.1"/>
    <property type="match status" value="1"/>
</dbReference>